<dbReference type="Pfam" id="PF03551">
    <property type="entry name" value="PadR"/>
    <property type="match status" value="1"/>
</dbReference>
<dbReference type="PANTHER" id="PTHR33169:SF14">
    <property type="entry name" value="TRANSCRIPTIONAL REGULATOR RV3488"/>
    <property type="match status" value="1"/>
</dbReference>
<evidence type="ECO:0000313" key="3">
    <source>
        <dbReference type="Proteomes" id="UP000521199"/>
    </source>
</evidence>
<comment type="caution">
    <text evidence="2">The sequence shown here is derived from an EMBL/GenBank/DDBJ whole genome shotgun (WGS) entry which is preliminary data.</text>
</comment>
<keyword evidence="3" id="KW-1185">Reference proteome</keyword>
<feature type="domain" description="Transcription regulator PadR N-terminal" evidence="1">
    <location>
        <begin position="28"/>
        <end position="101"/>
    </location>
</feature>
<dbReference type="InterPro" id="IPR036390">
    <property type="entry name" value="WH_DNA-bd_sf"/>
</dbReference>
<protein>
    <submittedName>
        <fullName evidence="2">Transcriptional regulator</fullName>
    </submittedName>
</protein>
<dbReference type="EMBL" id="JACHHP010000001">
    <property type="protein sequence ID" value="MBB5206872.1"/>
    <property type="molecule type" value="Genomic_DNA"/>
</dbReference>
<dbReference type="SUPFAM" id="SSF46785">
    <property type="entry name" value="Winged helix' DNA-binding domain"/>
    <property type="match status" value="1"/>
</dbReference>
<evidence type="ECO:0000313" key="2">
    <source>
        <dbReference type="EMBL" id="MBB5206872.1"/>
    </source>
</evidence>
<dbReference type="PANTHER" id="PTHR33169">
    <property type="entry name" value="PADR-FAMILY TRANSCRIPTIONAL REGULATOR"/>
    <property type="match status" value="1"/>
</dbReference>
<dbReference type="AlphaFoldDB" id="A0A7W8FY00"/>
<dbReference type="Gene3D" id="1.10.10.10">
    <property type="entry name" value="Winged helix-like DNA-binding domain superfamily/Winged helix DNA-binding domain"/>
    <property type="match status" value="1"/>
</dbReference>
<gene>
    <name evidence="2" type="ORF">HNQ52_000388</name>
</gene>
<name>A0A7W8FY00_9GAMM</name>
<dbReference type="InterPro" id="IPR036388">
    <property type="entry name" value="WH-like_DNA-bd_sf"/>
</dbReference>
<evidence type="ECO:0000259" key="1">
    <source>
        <dbReference type="Pfam" id="PF03551"/>
    </source>
</evidence>
<organism evidence="2 3">
    <name type="scientific">Chiayiivirga flava</name>
    <dbReference type="NCBI Taxonomy" id="659595"/>
    <lineage>
        <taxon>Bacteria</taxon>
        <taxon>Pseudomonadati</taxon>
        <taxon>Pseudomonadota</taxon>
        <taxon>Gammaproteobacteria</taxon>
        <taxon>Lysobacterales</taxon>
        <taxon>Lysobacteraceae</taxon>
        <taxon>Chiayiivirga</taxon>
    </lineage>
</organism>
<dbReference type="Proteomes" id="UP000521199">
    <property type="component" value="Unassembled WGS sequence"/>
</dbReference>
<sequence length="123" mass="14389">MTDVKTRSRERDSTLDREMKKGSAELIILSIVEARARHGYEISKLIETRSNGQLKFHVASLYPLLYRLEERGWLQGRWVEKAGERRRRFYSLTAAGRAALARQRETWNTFVDAMRLITDSHHA</sequence>
<dbReference type="InterPro" id="IPR052509">
    <property type="entry name" value="Metal_resp_DNA-bind_regulator"/>
</dbReference>
<proteinExistence type="predicted"/>
<reference evidence="2 3" key="1">
    <citation type="submission" date="2020-08" db="EMBL/GenBank/DDBJ databases">
        <title>Genomic Encyclopedia of Type Strains, Phase IV (KMG-IV): sequencing the most valuable type-strain genomes for metagenomic binning, comparative biology and taxonomic classification.</title>
        <authorList>
            <person name="Goeker M."/>
        </authorList>
    </citation>
    <scope>NUCLEOTIDE SEQUENCE [LARGE SCALE GENOMIC DNA]</scope>
    <source>
        <strain evidence="2 3">DSM 24163</strain>
    </source>
</reference>
<dbReference type="RefSeq" id="WP_183959252.1">
    <property type="nucleotide sequence ID" value="NZ_JACHHP010000001.1"/>
</dbReference>
<dbReference type="InterPro" id="IPR005149">
    <property type="entry name" value="Tscrpt_reg_PadR_N"/>
</dbReference>
<accession>A0A7W8FY00</accession>
<dbReference type="NCBIfam" id="TIGR03433">
    <property type="entry name" value="padR_acidobact"/>
    <property type="match status" value="1"/>
</dbReference>
<dbReference type="InterPro" id="IPR017799">
    <property type="entry name" value="Tscrpt_reg_PadR_acidobac-type"/>
</dbReference>